<feature type="domain" description="PIPK" evidence="5">
    <location>
        <begin position="600"/>
        <end position="999"/>
    </location>
</feature>
<evidence type="ECO:0000256" key="1">
    <source>
        <dbReference type="ARBA" id="ARBA00012172"/>
    </source>
</evidence>
<dbReference type="GO" id="GO:0046854">
    <property type="term" value="P:phosphatidylinositol phosphate biosynthetic process"/>
    <property type="evidence" value="ECO:0007669"/>
    <property type="project" value="TreeGrafter"/>
</dbReference>
<keyword evidence="3" id="KW-0547">Nucleotide-binding</keyword>
<keyword evidence="2" id="KW-0677">Repeat</keyword>
<sequence>MKRLKIEIAKRKSEEHNGAEKVELTSCLKRNKDGERDGDKIVGAKALDGLRSVRRDGIDASAHLLRSVGRSNPSLVEIFLILGASCCRSTLPDSPAGFFFFCFPIFSVAVLDACSVRLVLLVCGFPAHLDGGLGCESQRGIADESILGFVNANIQVFLRDISLEHSMAGLSMSHDLGGSYGEKVLLNGDVYVGKFDGLLPHGVGRYTWSDGIIYDGQWEQSKITGRGKICWPSGATYEGEFCGGFLHGSGTLFGVDGSVYKGLWRMNKQHGKGIKAYSNLDEYDGLWREGWQDGHGTYRWSNGDTYTGNWKAGKMHGKGVMKWANGDIFYGNWSDGLENGSGCYKYGDRSIYVGIWSKGLKDGHGTFFPPGSKLPSQLRYLESVLCDNKVPSLSHSLSYSAEEPVSKKPPKGRCRINRWRIPACFLKSKRISHRSSSLGVWSIDTGCSSLSENTSQTQCSSYDSQHVLVDTCVVAFDREYMQGVLITERISYFDFQRSQRNKRNWKMKKQSRGPGENIYRGHRSYYLMLNLQLGIRNKMCQCRRHRQRGRNQEREKEEDSEKEEEKRQKVNPKPCHGCLVSLMQASLESSNIVVEAFCESSSIITAIANITLNLYTVGKITPVPMREVRSSDFGSRARIRMYFPCMGSQFTPPHNSVAFFWKDYCPMVFRNLREMFKIDAADYMMSICGGRDKVRFVVMGNMFRTELRIHRRYDLKGSSIGRCTGMHKTNGITTLKDLDLSYVFHLEKSWRESLFSLLLGLHFRAPEHLKAYSESRNHPTENAAVNRNWRFELGTVLMQFMSHHSSKMNQNSPENVAKDCTFVFFHPAESQLHEEIRNLPKGLRLVAHEPSSVTSLPGSHIRGSTLRASAAGNKEVDLLLPGTGRQDVLAYVVELLVLIMQEKKKGYSIELRVQLGVNMPAQANLKLLHNCLLDSAEIDPIEVYDVVLYFGIIDILQEYNMTKKIEHACKSLKYDPLLISAIEPKTYSKRFISFLKEVFPE</sequence>
<dbReference type="PANTHER" id="PTHR23086:SF25">
    <property type="entry name" value="PHOSPHATIDYLINOSITOL 4-PHOSPHATE 5-KINASE 8"/>
    <property type="match status" value="1"/>
</dbReference>
<dbReference type="PANTHER" id="PTHR23086">
    <property type="entry name" value="PHOSPHATIDYLINOSITOL-4-PHOSPHATE 5-KINASE"/>
    <property type="match status" value="1"/>
</dbReference>
<evidence type="ECO:0000256" key="4">
    <source>
        <dbReference type="SAM" id="MobiDB-lite"/>
    </source>
</evidence>
<gene>
    <name evidence="6" type="ORF">ZIOFF_060889</name>
</gene>
<dbReference type="EC" id="2.7.1.68" evidence="1"/>
<reference evidence="6 7" key="1">
    <citation type="submission" date="2020-08" db="EMBL/GenBank/DDBJ databases">
        <title>Plant Genome Project.</title>
        <authorList>
            <person name="Zhang R.-G."/>
        </authorList>
    </citation>
    <scope>NUCLEOTIDE SEQUENCE [LARGE SCALE GENOMIC DNA]</scope>
    <source>
        <tissue evidence="6">Rhizome</tissue>
    </source>
</reference>
<evidence type="ECO:0000259" key="5">
    <source>
        <dbReference type="PROSITE" id="PS51455"/>
    </source>
</evidence>
<evidence type="ECO:0000256" key="2">
    <source>
        <dbReference type="ARBA" id="ARBA00022737"/>
    </source>
</evidence>
<accession>A0A8J5KCD9</accession>
<organism evidence="6 7">
    <name type="scientific">Zingiber officinale</name>
    <name type="common">Ginger</name>
    <name type="synonym">Amomum zingiber</name>
    <dbReference type="NCBI Taxonomy" id="94328"/>
    <lineage>
        <taxon>Eukaryota</taxon>
        <taxon>Viridiplantae</taxon>
        <taxon>Streptophyta</taxon>
        <taxon>Embryophyta</taxon>
        <taxon>Tracheophyta</taxon>
        <taxon>Spermatophyta</taxon>
        <taxon>Magnoliopsida</taxon>
        <taxon>Liliopsida</taxon>
        <taxon>Zingiberales</taxon>
        <taxon>Zingiberaceae</taxon>
        <taxon>Zingiber</taxon>
    </lineage>
</organism>
<dbReference type="SMART" id="SM00698">
    <property type="entry name" value="MORN"/>
    <property type="match status" value="8"/>
</dbReference>
<dbReference type="SUPFAM" id="SSF82185">
    <property type="entry name" value="Histone H3 K4-specific methyltransferase SET7/9 N-terminal domain"/>
    <property type="match status" value="2"/>
</dbReference>
<dbReference type="SMART" id="SM00330">
    <property type="entry name" value="PIPKc"/>
    <property type="match status" value="1"/>
</dbReference>
<keyword evidence="3" id="KW-0418">Kinase</keyword>
<dbReference type="Pfam" id="PF02493">
    <property type="entry name" value="MORN"/>
    <property type="match status" value="8"/>
</dbReference>
<dbReference type="GO" id="GO:0005524">
    <property type="term" value="F:ATP binding"/>
    <property type="evidence" value="ECO:0007669"/>
    <property type="project" value="UniProtKB-UniRule"/>
</dbReference>
<keyword evidence="3" id="KW-0067">ATP-binding</keyword>
<dbReference type="InterPro" id="IPR002498">
    <property type="entry name" value="PInositol-4-P-4/5-kinase_core"/>
</dbReference>
<dbReference type="EMBL" id="JACMSC010000016">
    <property type="protein sequence ID" value="KAG6484095.1"/>
    <property type="molecule type" value="Genomic_DNA"/>
</dbReference>
<dbReference type="Gene3D" id="2.20.110.10">
    <property type="entry name" value="Histone H3 K4-specific methyltransferase SET7/9 N-terminal domain"/>
    <property type="match status" value="4"/>
</dbReference>
<name>A0A8J5KCD9_ZINOF</name>
<dbReference type="GO" id="GO:0005886">
    <property type="term" value="C:plasma membrane"/>
    <property type="evidence" value="ECO:0007669"/>
    <property type="project" value="TreeGrafter"/>
</dbReference>
<feature type="region of interest" description="Disordered" evidence="4">
    <location>
        <begin position="545"/>
        <end position="571"/>
    </location>
</feature>
<comment type="caution">
    <text evidence="6">The sequence shown here is derived from an EMBL/GenBank/DDBJ whole genome shotgun (WGS) entry which is preliminary data.</text>
</comment>
<dbReference type="Pfam" id="PF01504">
    <property type="entry name" value="PIP5K"/>
    <property type="match status" value="1"/>
</dbReference>
<keyword evidence="7" id="KW-1185">Reference proteome</keyword>
<evidence type="ECO:0000313" key="7">
    <source>
        <dbReference type="Proteomes" id="UP000734854"/>
    </source>
</evidence>
<protein>
    <recommendedName>
        <fullName evidence="1">1-phosphatidylinositol-4-phosphate 5-kinase</fullName>
        <ecNumber evidence="1">2.7.1.68</ecNumber>
    </recommendedName>
</protein>
<dbReference type="Gene3D" id="3.30.810.10">
    <property type="entry name" value="2-Layer Sandwich"/>
    <property type="match status" value="2"/>
</dbReference>
<dbReference type="AlphaFoldDB" id="A0A8J5KCD9"/>
<dbReference type="InterPro" id="IPR027483">
    <property type="entry name" value="PInositol-4-P-4/5-kinase_C_sf"/>
</dbReference>
<dbReference type="GO" id="GO:0016308">
    <property type="term" value="F:1-phosphatidylinositol-4-phosphate 5-kinase activity"/>
    <property type="evidence" value="ECO:0007669"/>
    <property type="project" value="UniProtKB-EC"/>
</dbReference>
<keyword evidence="3" id="KW-0808">Transferase</keyword>
<dbReference type="Proteomes" id="UP000734854">
    <property type="component" value="Unassembled WGS sequence"/>
</dbReference>
<feature type="compositionally biased region" description="Basic and acidic residues" evidence="4">
    <location>
        <begin position="550"/>
        <end position="568"/>
    </location>
</feature>
<evidence type="ECO:0000313" key="6">
    <source>
        <dbReference type="EMBL" id="KAG6484095.1"/>
    </source>
</evidence>
<dbReference type="PROSITE" id="PS51455">
    <property type="entry name" value="PIPK"/>
    <property type="match status" value="1"/>
</dbReference>
<proteinExistence type="predicted"/>
<dbReference type="SUPFAM" id="SSF56104">
    <property type="entry name" value="SAICAR synthase-like"/>
    <property type="match status" value="1"/>
</dbReference>
<dbReference type="InterPro" id="IPR027484">
    <property type="entry name" value="PInositol-4-P-5-kinase_N"/>
</dbReference>
<evidence type="ECO:0000256" key="3">
    <source>
        <dbReference type="PROSITE-ProRule" id="PRU00781"/>
    </source>
</evidence>
<dbReference type="Gene3D" id="3.30.800.10">
    <property type="entry name" value="Phosphatidylinositol Phosphate Kinase II Beta"/>
    <property type="match status" value="1"/>
</dbReference>
<dbReference type="InterPro" id="IPR003409">
    <property type="entry name" value="MORN"/>
</dbReference>
<dbReference type="InterPro" id="IPR023610">
    <property type="entry name" value="PInositol-4/5-P-5/4-kinase"/>
</dbReference>